<gene>
    <name evidence="2" type="ORF">NCTC11157_01310</name>
</gene>
<dbReference type="EMBL" id="UGTL01000001">
    <property type="protein sequence ID" value="SUB85580.1"/>
    <property type="molecule type" value="Genomic_DNA"/>
</dbReference>
<dbReference type="PANTHER" id="PTHR22916:SF3">
    <property type="entry name" value="UDP-GLCNAC:BETAGAL BETA-1,3-N-ACETYLGLUCOSAMINYLTRANSFERASE-LIKE PROTEIN 1"/>
    <property type="match status" value="1"/>
</dbReference>
<sequence>MEDLPLVTIKCLVYNHEPFLRQCLDGFVMQKTNFRFEAWIHDDASTDRSAEIIREYAKKYPEIIKPYYEKENLYSKHDQSFREVTMNPKYLKGKYIAFCEGDDYWRDEYKLQKQVDFLEAHEDYVVCCHDYLVLNQSTGELKANPGFVDVNYQRKGSFDFLTFNYFDGWYTSPLTCMYRNEEFVYHMPTEKFPYFIDTVFYYYLLKHGKGALLKDRMAVYRVHSGGIYSGASPKFNHYRNIANLSTIYKLDREKRILPALHYNEIEYIKCLIAEYRYLTVVKEYLCIIKRMPIRYFFSTIKYFLANKTT</sequence>
<dbReference type="PANTHER" id="PTHR22916">
    <property type="entry name" value="GLYCOSYLTRANSFERASE"/>
    <property type="match status" value="1"/>
</dbReference>
<dbReference type="GeneID" id="91082501"/>
<dbReference type="SUPFAM" id="SSF53448">
    <property type="entry name" value="Nucleotide-diphospho-sugar transferases"/>
    <property type="match status" value="1"/>
</dbReference>
<evidence type="ECO:0000313" key="3">
    <source>
        <dbReference type="Proteomes" id="UP000254072"/>
    </source>
</evidence>
<dbReference type="GO" id="GO:0016758">
    <property type="term" value="F:hexosyltransferase activity"/>
    <property type="evidence" value="ECO:0007669"/>
    <property type="project" value="UniProtKB-ARBA"/>
</dbReference>
<dbReference type="InterPro" id="IPR029044">
    <property type="entry name" value="Nucleotide-diphossugar_trans"/>
</dbReference>
<evidence type="ECO:0000313" key="2">
    <source>
        <dbReference type="EMBL" id="SUB85580.1"/>
    </source>
</evidence>
<dbReference type="Pfam" id="PF00535">
    <property type="entry name" value="Glycos_transf_2"/>
    <property type="match status" value="1"/>
</dbReference>
<name>A0A379DZJ7_9BACT</name>
<dbReference type="RefSeq" id="WP_021668724.1">
    <property type="nucleotide sequence ID" value="NZ_UGTL01000001.1"/>
</dbReference>
<reference evidence="2 3" key="1">
    <citation type="submission" date="2018-06" db="EMBL/GenBank/DDBJ databases">
        <authorList>
            <consortium name="Pathogen Informatics"/>
            <person name="Doyle S."/>
        </authorList>
    </citation>
    <scope>NUCLEOTIDE SEQUENCE [LARGE SCALE GENOMIC DNA]</scope>
    <source>
        <strain evidence="2 3">NCTC11157</strain>
    </source>
</reference>
<organism evidence="2 3">
    <name type="scientific">Prevotella disiens</name>
    <dbReference type="NCBI Taxonomy" id="28130"/>
    <lineage>
        <taxon>Bacteria</taxon>
        <taxon>Pseudomonadati</taxon>
        <taxon>Bacteroidota</taxon>
        <taxon>Bacteroidia</taxon>
        <taxon>Bacteroidales</taxon>
        <taxon>Prevotellaceae</taxon>
        <taxon>Prevotella</taxon>
    </lineage>
</organism>
<dbReference type="OrthoDB" id="199095at2"/>
<dbReference type="InterPro" id="IPR001173">
    <property type="entry name" value="Glyco_trans_2-like"/>
</dbReference>
<dbReference type="Proteomes" id="UP000254072">
    <property type="component" value="Unassembled WGS sequence"/>
</dbReference>
<evidence type="ECO:0000259" key="1">
    <source>
        <dbReference type="Pfam" id="PF00535"/>
    </source>
</evidence>
<feature type="domain" description="Glycosyltransferase 2-like" evidence="1">
    <location>
        <begin position="13"/>
        <end position="129"/>
    </location>
</feature>
<proteinExistence type="predicted"/>
<keyword evidence="2" id="KW-0808">Transferase</keyword>
<dbReference type="Gene3D" id="3.90.550.10">
    <property type="entry name" value="Spore Coat Polysaccharide Biosynthesis Protein SpsA, Chain A"/>
    <property type="match status" value="1"/>
</dbReference>
<protein>
    <submittedName>
        <fullName evidence="2">Putative glycosyl transferase</fullName>
    </submittedName>
</protein>
<accession>A0A379DZJ7</accession>
<dbReference type="AlphaFoldDB" id="A0A379DZJ7"/>